<dbReference type="GO" id="GO:0016787">
    <property type="term" value="F:hydrolase activity"/>
    <property type="evidence" value="ECO:0007669"/>
    <property type="project" value="UniProtKB-KW"/>
</dbReference>
<dbReference type="Pfam" id="PF07944">
    <property type="entry name" value="Beta-AFase-like_GH127_cat"/>
    <property type="match status" value="1"/>
</dbReference>
<evidence type="ECO:0000313" key="7">
    <source>
        <dbReference type="Proteomes" id="UP000255421"/>
    </source>
</evidence>
<proteinExistence type="predicted"/>
<reference evidence="5" key="1">
    <citation type="submission" date="2016-10" db="EMBL/GenBank/DDBJ databases">
        <authorList>
            <person name="de Groot N.N."/>
        </authorList>
    </citation>
    <scope>NUCLEOTIDE SEQUENCE [LARGE SCALE GENOMIC DNA]</scope>
    <source>
        <strain evidence="5">CGMCC 1.12397</strain>
    </source>
</reference>
<dbReference type="Pfam" id="PF20737">
    <property type="entry name" value="Glyco_hydro127C"/>
    <property type="match status" value="1"/>
</dbReference>
<dbReference type="EMBL" id="QQST01000003">
    <property type="protein sequence ID" value="RDI69847.1"/>
    <property type="molecule type" value="Genomic_DNA"/>
</dbReference>
<dbReference type="GO" id="GO:0005975">
    <property type="term" value="P:carbohydrate metabolic process"/>
    <property type="evidence" value="ECO:0007669"/>
    <property type="project" value="InterPro"/>
</dbReference>
<feature type="domain" description="Non-reducing end beta-L-arabinofuranosidase-like GH127 catalytic" evidence="1">
    <location>
        <begin position="18"/>
        <end position="428"/>
    </location>
</feature>
<reference evidence="4 7" key="3">
    <citation type="submission" date="2018-07" db="EMBL/GenBank/DDBJ databases">
        <title>Genome sequence of extremly halophilic archaeon Halopelagius longus strain BC12-B1.</title>
        <authorList>
            <person name="Zhang X."/>
        </authorList>
    </citation>
    <scope>NUCLEOTIDE SEQUENCE [LARGE SCALE GENOMIC DNA]</scope>
    <source>
        <strain evidence="4 7">BC12-B1</strain>
    </source>
</reference>
<dbReference type="PANTHER" id="PTHR43465">
    <property type="entry name" value="DUF1680 DOMAIN PROTEIN (AFU_ORTHOLOGUE AFUA_1G08910)"/>
    <property type="match status" value="1"/>
</dbReference>
<dbReference type="RefSeq" id="WP_092539007.1">
    <property type="nucleotide sequence ID" value="NZ_QQST01000003.1"/>
</dbReference>
<evidence type="ECO:0000259" key="3">
    <source>
        <dbReference type="Pfam" id="PF20737"/>
    </source>
</evidence>
<organism evidence="5 6">
    <name type="scientific">Halopelagius longus</name>
    <dbReference type="NCBI Taxonomy" id="1236180"/>
    <lineage>
        <taxon>Archaea</taxon>
        <taxon>Methanobacteriati</taxon>
        <taxon>Methanobacteriota</taxon>
        <taxon>Stenosarchaea group</taxon>
        <taxon>Halobacteria</taxon>
        <taxon>Halobacteriales</taxon>
        <taxon>Haloferacaceae</taxon>
    </lineage>
</organism>
<keyword evidence="7" id="KW-1185">Reference proteome</keyword>
<dbReference type="Pfam" id="PF20736">
    <property type="entry name" value="Glyco_hydro127M"/>
    <property type="match status" value="1"/>
</dbReference>
<protein>
    <submittedName>
        <fullName evidence="4">Glycoside hydrolase family 127 protein</fullName>
    </submittedName>
</protein>
<evidence type="ECO:0000313" key="6">
    <source>
        <dbReference type="Proteomes" id="UP000199289"/>
    </source>
</evidence>
<evidence type="ECO:0000313" key="4">
    <source>
        <dbReference type="EMBL" id="RDI69847.1"/>
    </source>
</evidence>
<dbReference type="SUPFAM" id="SSF48208">
    <property type="entry name" value="Six-hairpin glycosidases"/>
    <property type="match status" value="1"/>
</dbReference>
<dbReference type="InterPro" id="IPR049046">
    <property type="entry name" value="Beta-AFase-like_GH127_middle"/>
</dbReference>
<sequence>MDAPRPTHETLRPIPLADVTIDDEFWSPRLDTNRVITLERVYDHLKTNGCFDNFRRVVGEAGGEFEGQMFIDSDAYKWLEAASYTLATREAPTLERRVEELIELIDRVQAPDGYLHTYFLLADSATRWTNFTVMHELYCAGHLVEAAVAHYSATGEDSLLSVARRVADHIDDRFGPDGADRIPGHPEIELALVRLFRVTGERRYLDLAEYFVNRRGRDPSPLAGELGRLEELADPTIYERNLDSIESVRRTYCDDTGAYDGRYAQDHTPVREQEAVEGHAVRATYLYAGAAALLRESADPELFDALERLWTNLRTRRTYVTGGLGSDFEREAFTADYDLPNESTCAETCAAVGSVFWSQRMFELTGEAKYVDLVEQTLYNGVLSGVSLDGTEFSYRNPLETRGDTHREQWFYCACCPPNVARLLASLGKFVYARSNDSESLYVNLYVGGAVETSLAETPVALTQESELPWAGDVALDVSVAEPVEFTVNLRVPEWSDEARVAVNGEPIDTEATDGYVSIERVWCDGDRVDATFPPTVEVLRAHPDVRDDVGRVALRRGPIVYCLEATDNAEPVHRLILAGAESVRAVHCPELLGGVTVLEGEAATERMEEWRTELYRPIEEIDREATAFRAVPYYAWDNRDPGAMTVWMRYA</sequence>
<gene>
    <name evidence="4" type="ORF">DWB78_17000</name>
    <name evidence="5" type="ORF">SAMN05216278_3517</name>
</gene>
<evidence type="ECO:0000313" key="5">
    <source>
        <dbReference type="EMBL" id="SDR08140.1"/>
    </source>
</evidence>
<dbReference type="InterPro" id="IPR049049">
    <property type="entry name" value="Beta-AFase-like_GH127_C"/>
</dbReference>
<dbReference type="InterPro" id="IPR012878">
    <property type="entry name" value="Beta-AFase-like_GH127_cat"/>
</dbReference>
<dbReference type="OrthoDB" id="371693at2157"/>
<dbReference type="InterPro" id="IPR008928">
    <property type="entry name" value="6-hairpin_glycosidase_sf"/>
</dbReference>
<dbReference type="InterPro" id="IPR049174">
    <property type="entry name" value="Beta-AFase-like"/>
</dbReference>
<feature type="domain" description="Non-reducing end beta-L-arabinofuranosidase-like GH127 C-terminal" evidence="3">
    <location>
        <begin position="537"/>
        <end position="650"/>
    </location>
</feature>
<reference evidence="6" key="2">
    <citation type="submission" date="2016-10" db="EMBL/GenBank/DDBJ databases">
        <authorList>
            <person name="Varghese N."/>
            <person name="Submissions S."/>
        </authorList>
    </citation>
    <scope>NUCLEOTIDE SEQUENCE [LARGE SCALE GENOMIC DNA]</scope>
    <source>
        <strain evidence="6">CGMCC 1.12397</strain>
    </source>
</reference>
<keyword evidence="4" id="KW-0378">Hydrolase</keyword>
<dbReference type="PANTHER" id="PTHR43465:SF2">
    <property type="entry name" value="DUF1680 DOMAIN PROTEIN (AFU_ORTHOLOGUE AFUA_1G08910)"/>
    <property type="match status" value="1"/>
</dbReference>
<dbReference type="EMBL" id="FNKQ01000005">
    <property type="protein sequence ID" value="SDR08140.1"/>
    <property type="molecule type" value="Genomic_DNA"/>
</dbReference>
<dbReference type="AlphaFoldDB" id="A0A1H1G4P9"/>
<feature type="domain" description="Non-reducing end beta-L-arabinofuranosidase-like GH127 middle" evidence="2">
    <location>
        <begin position="441"/>
        <end position="534"/>
    </location>
</feature>
<evidence type="ECO:0000259" key="2">
    <source>
        <dbReference type="Pfam" id="PF20736"/>
    </source>
</evidence>
<dbReference type="Proteomes" id="UP000255421">
    <property type="component" value="Unassembled WGS sequence"/>
</dbReference>
<evidence type="ECO:0000259" key="1">
    <source>
        <dbReference type="Pfam" id="PF07944"/>
    </source>
</evidence>
<accession>A0A1H1G4P9</accession>
<name>A0A1H1G4P9_9EURY</name>
<dbReference type="Proteomes" id="UP000199289">
    <property type="component" value="Unassembled WGS sequence"/>
</dbReference>